<evidence type="ECO:0000256" key="2">
    <source>
        <dbReference type="ARBA" id="ARBA00011002"/>
    </source>
</evidence>
<dbReference type="CDD" id="cd01974">
    <property type="entry name" value="Nitrogenase_MoFe_beta"/>
    <property type="match status" value="1"/>
</dbReference>
<dbReference type="InterPro" id="IPR000318">
    <property type="entry name" value="Nase_comp1_CS"/>
</dbReference>
<dbReference type="InterPro" id="IPR024564">
    <property type="entry name" value="Nase_Mo-Fe_CF_bsu_N"/>
</dbReference>
<evidence type="ECO:0000256" key="9">
    <source>
        <dbReference type="ARBA" id="ARBA00023002"/>
    </source>
</evidence>
<dbReference type="PROSITE" id="PS00699">
    <property type="entry name" value="NITROGENASE_1_1"/>
    <property type="match status" value="1"/>
</dbReference>
<dbReference type="EC" id="1.18.6.1" evidence="4 15"/>
<keyword evidence="7 15" id="KW-0547">Nucleotide-binding</keyword>
<gene>
    <name evidence="18" type="ORF">A2557_11010</name>
</gene>
<dbReference type="GO" id="GO:0051536">
    <property type="term" value="F:iron-sulfur cluster binding"/>
    <property type="evidence" value="ECO:0007669"/>
    <property type="project" value="UniProtKB-KW"/>
</dbReference>
<evidence type="ECO:0000256" key="12">
    <source>
        <dbReference type="ARBA" id="ARBA00023231"/>
    </source>
</evidence>
<dbReference type="PANTHER" id="PTHR33712">
    <property type="entry name" value="LIGHT-INDEPENDENT PROTOCHLOROPHYLLIDE REDUCTASE SUBUNIT B"/>
    <property type="match status" value="1"/>
</dbReference>
<protein>
    <recommendedName>
        <fullName evidence="5 15">Nitrogenase molybdenum-iron protein beta chain</fullName>
        <ecNumber evidence="4 15">1.18.6.1</ecNumber>
    </recommendedName>
    <alternativeName>
        <fullName evidence="15">Dinitrogenase</fullName>
    </alternativeName>
</protein>
<keyword evidence="9 15" id="KW-0560">Oxidoreductase</keyword>
<dbReference type="InterPro" id="IPR050152">
    <property type="entry name" value="ChlB/BchB/BchZ"/>
</dbReference>
<keyword evidence="10 15" id="KW-0408">Iron</keyword>
<dbReference type="AlphaFoldDB" id="A0A1F6H1X3"/>
<evidence type="ECO:0000259" key="17">
    <source>
        <dbReference type="Pfam" id="PF11844"/>
    </source>
</evidence>
<accession>A0A1F6H1X3</accession>
<evidence type="ECO:0000256" key="5">
    <source>
        <dbReference type="ARBA" id="ARBA00014775"/>
    </source>
</evidence>
<dbReference type="Proteomes" id="UP000177583">
    <property type="component" value="Unassembled WGS sequence"/>
</dbReference>
<evidence type="ECO:0000256" key="15">
    <source>
        <dbReference type="RuleBase" id="RU364127"/>
    </source>
</evidence>
<evidence type="ECO:0000256" key="13">
    <source>
        <dbReference type="ARBA" id="ARBA00047967"/>
    </source>
</evidence>
<comment type="function">
    <text evidence="1 15">This molybdenum-iron protein is part of the nitrogenase complex that catalyzes the key enzymatic reactions in nitrogen fixation.</text>
</comment>
<feature type="domain" description="Nitrogenase/oxidoreductase component 1" evidence="16">
    <location>
        <begin position="69"/>
        <end position="491"/>
    </location>
</feature>
<proteinExistence type="inferred from homology"/>
<name>A0A1F6H1X3_9PROT</name>
<evidence type="ECO:0000313" key="18">
    <source>
        <dbReference type="EMBL" id="OGH04369.1"/>
    </source>
</evidence>
<evidence type="ECO:0000256" key="7">
    <source>
        <dbReference type="ARBA" id="ARBA00022741"/>
    </source>
</evidence>
<keyword evidence="11 15" id="KW-0411">Iron-sulfur</keyword>
<keyword evidence="6 15" id="KW-0479">Metal-binding</keyword>
<comment type="cofactor">
    <cofactor evidence="15">
        <name>[8Fe-7S] cluster</name>
        <dbReference type="ChEBI" id="CHEBI:21143"/>
    </cofactor>
    <text evidence="15">Binds 1 [8Fe-7S] cluster per heterodimer.</text>
</comment>
<keyword evidence="8 15" id="KW-0067">ATP-binding</keyword>
<evidence type="ECO:0000256" key="4">
    <source>
        <dbReference type="ARBA" id="ARBA00012773"/>
    </source>
</evidence>
<dbReference type="Pfam" id="PF00148">
    <property type="entry name" value="Oxidored_nitro"/>
    <property type="match status" value="1"/>
</dbReference>
<dbReference type="EMBL" id="MFNF01000004">
    <property type="protein sequence ID" value="OGH04369.1"/>
    <property type="molecule type" value="Genomic_DNA"/>
</dbReference>
<evidence type="ECO:0000256" key="1">
    <source>
        <dbReference type="ARBA" id="ARBA00002621"/>
    </source>
</evidence>
<dbReference type="InterPro" id="IPR000510">
    <property type="entry name" value="Nase/OxRdtase_comp1"/>
</dbReference>
<dbReference type="GO" id="GO:0016163">
    <property type="term" value="F:nitrogenase activity"/>
    <property type="evidence" value="ECO:0007669"/>
    <property type="project" value="UniProtKB-EC"/>
</dbReference>
<evidence type="ECO:0000256" key="14">
    <source>
        <dbReference type="RuleBase" id="RU004021"/>
    </source>
</evidence>
<comment type="subunit">
    <text evidence="3 15">Tetramer of two alpha and two beta chains. Forms complex with the iron protein (nitrogenase component 2).</text>
</comment>
<evidence type="ECO:0000259" key="16">
    <source>
        <dbReference type="Pfam" id="PF00148"/>
    </source>
</evidence>
<evidence type="ECO:0000256" key="11">
    <source>
        <dbReference type="ARBA" id="ARBA00023014"/>
    </source>
</evidence>
<dbReference type="GO" id="GO:0005524">
    <property type="term" value="F:ATP binding"/>
    <property type="evidence" value="ECO:0007669"/>
    <property type="project" value="UniProtKB-KW"/>
</dbReference>
<dbReference type="Gene3D" id="3.40.50.1980">
    <property type="entry name" value="Nitrogenase molybdenum iron protein domain"/>
    <property type="match status" value="3"/>
</dbReference>
<dbReference type="PANTHER" id="PTHR33712:SF7">
    <property type="entry name" value="LIGHT-INDEPENDENT PROTOCHLOROPHYLLIDE REDUCTASE SUBUNIT B"/>
    <property type="match status" value="1"/>
</dbReference>
<dbReference type="SUPFAM" id="SSF53807">
    <property type="entry name" value="Helical backbone' metal receptor"/>
    <property type="match status" value="1"/>
</dbReference>
<comment type="caution">
    <text evidence="18">The sequence shown here is derived from an EMBL/GenBank/DDBJ whole genome shotgun (WGS) entry which is preliminary data.</text>
</comment>
<dbReference type="InterPro" id="IPR005976">
    <property type="entry name" value="Nase_Mo-Fe_CF_bsu"/>
</dbReference>
<reference evidence="18 19" key="1">
    <citation type="journal article" date="2016" name="Nat. Commun.">
        <title>Thousands of microbial genomes shed light on interconnected biogeochemical processes in an aquifer system.</title>
        <authorList>
            <person name="Anantharaman K."/>
            <person name="Brown C.T."/>
            <person name="Hug L.A."/>
            <person name="Sharon I."/>
            <person name="Castelle C.J."/>
            <person name="Probst A.J."/>
            <person name="Thomas B.C."/>
            <person name="Singh A."/>
            <person name="Wilkins M.J."/>
            <person name="Karaoz U."/>
            <person name="Brodie E.L."/>
            <person name="Williams K.H."/>
            <person name="Hubbard S.S."/>
            <person name="Banfield J.F."/>
        </authorList>
    </citation>
    <scope>NUCLEOTIDE SEQUENCE [LARGE SCALE GENOMIC DNA]</scope>
</reference>
<dbReference type="Pfam" id="PF11844">
    <property type="entry name" value="DUF3364"/>
    <property type="match status" value="1"/>
</dbReference>
<evidence type="ECO:0000256" key="6">
    <source>
        <dbReference type="ARBA" id="ARBA00022723"/>
    </source>
</evidence>
<dbReference type="GO" id="GO:0046872">
    <property type="term" value="F:metal ion binding"/>
    <property type="evidence" value="ECO:0007669"/>
    <property type="project" value="UniProtKB-KW"/>
</dbReference>
<evidence type="ECO:0000256" key="3">
    <source>
        <dbReference type="ARBA" id="ARBA00011462"/>
    </source>
</evidence>
<keyword evidence="12 14" id="KW-0535">Nitrogen fixation</keyword>
<evidence type="ECO:0000313" key="19">
    <source>
        <dbReference type="Proteomes" id="UP000177583"/>
    </source>
</evidence>
<dbReference type="NCBIfam" id="TIGR01286">
    <property type="entry name" value="nifK"/>
    <property type="match status" value="1"/>
</dbReference>
<sequence>MSNEPLIVEDHNTVFDQEIFQKSFLGKKEFECGSTPEEVQKQFEFSKTAAYKELNFARTALTINPAKACQPLGAILAAAGFDGCLPYVHGSQGCVAYFRSHFNRHFKEPFSAVSDSMTEDAAVFGGQKNMFEGLQNALALYKPKMIAVSTTCMAEVIGDDLNAFINNAKKEGYIPQEYPVPYAHTPSFVGSHLTGYDQMMRGMMYYFTRGKEKTKPNGKINIIPGFDGYSVGNIPEIKRMLELMGVKYTILGDNSNILDTPMTGEFKMYSGGTTIEEVTDAPNGIATLTLLPDSTGKVTKECVENEWEQSLIGVTPLGLAGTDAFLMKVSELTGKDIPEALAIERGKALDAMADSNYYLHGKKFSIFGDPSMVEALVDFYMEMGAEPLHIVCTNGTKKWGKGLEKKLADTAFGKKAQVHNGADLWHLRSLMYEEKPDFLVGSTYGKQLAKELDIPLVRIGFPIFDRHHLHRSAIYGYKGLINILTWTVNLLLDDLDRKSKDFNHDFVR</sequence>
<evidence type="ECO:0000256" key="10">
    <source>
        <dbReference type="ARBA" id="ARBA00023004"/>
    </source>
</evidence>
<dbReference type="PROSITE" id="PS00090">
    <property type="entry name" value="NITROGENASE_1_2"/>
    <property type="match status" value="1"/>
</dbReference>
<organism evidence="18 19">
    <name type="scientific">Candidatus Lambdaproteobacteria bacterium RIFOXYD2_FULL_56_26</name>
    <dbReference type="NCBI Taxonomy" id="1817773"/>
    <lineage>
        <taxon>Bacteria</taxon>
        <taxon>Pseudomonadati</taxon>
        <taxon>Pseudomonadota</taxon>
        <taxon>Candidatus Lambdaproteobacteria</taxon>
    </lineage>
</organism>
<evidence type="ECO:0000256" key="8">
    <source>
        <dbReference type="ARBA" id="ARBA00022840"/>
    </source>
</evidence>
<feature type="domain" description="Nitrogenase molybdenum-iron protein beta chain N-terminal" evidence="17">
    <location>
        <begin position="1"/>
        <end position="55"/>
    </location>
</feature>
<comment type="catalytic activity">
    <reaction evidence="13 15">
        <text>N2 + 8 reduced [2Fe-2S]-[ferredoxin] + 16 ATP + 16 H2O = H2 + 8 oxidized [2Fe-2S]-[ferredoxin] + 2 NH4(+) + 16 ADP + 16 phosphate + 6 H(+)</text>
        <dbReference type="Rhea" id="RHEA:21448"/>
        <dbReference type="Rhea" id="RHEA-COMP:10000"/>
        <dbReference type="Rhea" id="RHEA-COMP:10001"/>
        <dbReference type="ChEBI" id="CHEBI:15377"/>
        <dbReference type="ChEBI" id="CHEBI:15378"/>
        <dbReference type="ChEBI" id="CHEBI:17997"/>
        <dbReference type="ChEBI" id="CHEBI:18276"/>
        <dbReference type="ChEBI" id="CHEBI:28938"/>
        <dbReference type="ChEBI" id="CHEBI:30616"/>
        <dbReference type="ChEBI" id="CHEBI:33737"/>
        <dbReference type="ChEBI" id="CHEBI:33738"/>
        <dbReference type="ChEBI" id="CHEBI:43474"/>
        <dbReference type="ChEBI" id="CHEBI:456216"/>
        <dbReference type="EC" id="1.18.6.1"/>
    </reaction>
</comment>
<dbReference type="Gene3D" id="1.20.89.10">
    <property type="entry name" value="Nitrogenase Molybdenum-iron Protein, subunit B, domain 4"/>
    <property type="match status" value="1"/>
</dbReference>
<dbReference type="GO" id="GO:0016612">
    <property type="term" value="C:molybdenum-iron nitrogenase complex"/>
    <property type="evidence" value="ECO:0007669"/>
    <property type="project" value="InterPro"/>
</dbReference>
<comment type="similarity">
    <text evidence="2 14">Belongs to the NifD/NifK/NifE/NifN family.</text>
</comment>